<organism evidence="1 2">
    <name type="scientific">Rubroshorea leprosula</name>
    <dbReference type="NCBI Taxonomy" id="152421"/>
    <lineage>
        <taxon>Eukaryota</taxon>
        <taxon>Viridiplantae</taxon>
        <taxon>Streptophyta</taxon>
        <taxon>Embryophyta</taxon>
        <taxon>Tracheophyta</taxon>
        <taxon>Spermatophyta</taxon>
        <taxon>Magnoliopsida</taxon>
        <taxon>eudicotyledons</taxon>
        <taxon>Gunneridae</taxon>
        <taxon>Pentapetalae</taxon>
        <taxon>rosids</taxon>
        <taxon>malvids</taxon>
        <taxon>Malvales</taxon>
        <taxon>Dipterocarpaceae</taxon>
        <taxon>Rubroshorea</taxon>
    </lineage>
</organism>
<name>A0AAV5K4U2_9ROSI</name>
<dbReference type="EMBL" id="BPVZ01000053">
    <property type="protein sequence ID" value="GKV19666.1"/>
    <property type="molecule type" value="Genomic_DNA"/>
</dbReference>
<accession>A0AAV5K4U2</accession>
<comment type="caution">
    <text evidence="1">The sequence shown here is derived from an EMBL/GenBank/DDBJ whole genome shotgun (WGS) entry which is preliminary data.</text>
</comment>
<keyword evidence="2" id="KW-1185">Reference proteome</keyword>
<dbReference type="AlphaFoldDB" id="A0AAV5K4U2"/>
<protein>
    <submittedName>
        <fullName evidence="1">Uncharacterized protein</fullName>
    </submittedName>
</protein>
<evidence type="ECO:0000313" key="1">
    <source>
        <dbReference type="EMBL" id="GKV19666.1"/>
    </source>
</evidence>
<proteinExistence type="predicted"/>
<reference evidence="1 2" key="1">
    <citation type="journal article" date="2021" name="Commun. Biol.">
        <title>The genome of Shorea leprosula (Dipterocarpaceae) highlights the ecological relevance of drought in aseasonal tropical rainforests.</title>
        <authorList>
            <person name="Ng K.K.S."/>
            <person name="Kobayashi M.J."/>
            <person name="Fawcett J.A."/>
            <person name="Hatakeyama M."/>
            <person name="Paape T."/>
            <person name="Ng C.H."/>
            <person name="Ang C.C."/>
            <person name="Tnah L.H."/>
            <person name="Lee C.T."/>
            <person name="Nishiyama T."/>
            <person name="Sese J."/>
            <person name="O'Brien M.J."/>
            <person name="Copetti D."/>
            <person name="Mohd Noor M.I."/>
            <person name="Ong R.C."/>
            <person name="Putra M."/>
            <person name="Sireger I.Z."/>
            <person name="Indrioko S."/>
            <person name="Kosugi Y."/>
            <person name="Izuno A."/>
            <person name="Isagi Y."/>
            <person name="Lee S.L."/>
            <person name="Shimizu K.K."/>
        </authorList>
    </citation>
    <scope>NUCLEOTIDE SEQUENCE [LARGE SCALE GENOMIC DNA]</scope>
    <source>
        <strain evidence="1">214</strain>
    </source>
</reference>
<sequence length="109" mass="12487">MADLDFGMCSLCNNEWESRGNHLLYFSCPFSQLCGLKCYIRLDGWMHNPHSCDAEWRWPKANARGRNKKTGVLKGGFCGVKENRRKALPAIDTVIQNIIAHLKNWNMGM</sequence>
<dbReference type="Proteomes" id="UP001054252">
    <property type="component" value="Unassembled WGS sequence"/>
</dbReference>
<gene>
    <name evidence="1" type="ORF">SLEP1_g29893</name>
</gene>
<evidence type="ECO:0000313" key="2">
    <source>
        <dbReference type="Proteomes" id="UP001054252"/>
    </source>
</evidence>